<organism evidence="2">
    <name type="scientific">hydrothermal vent metagenome</name>
    <dbReference type="NCBI Taxonomy" id="652676"/>
    <lineage>
        <taxon>unclassified sequences</taxon>
        <taxon>metagenomes</taxon>
        <taxon>ecological metagenomes</taxon>
    </lineage>
</organism>
<feature type="region of interest" description="Disordered" evidence="1">
    <location>
        <begin position="13"/>
        <end position="47"/>
    </location>
</feature>
<name>A0A3B1CD60_9ZZZZ</name>
<dbReference type="AlphaFoldDB" id="A0A3B1CD60"/>
<accession>A0A3B1CD60</accession>
<reference evidence="2" key="1">
    <citation type="submission" date="2018-06" db="EMBL/GenBank/DDBJ databases">
        <authorList>
            <person name="Zhirakovskaya E."/>
        </authorList>
    </citation>
    <scope>NUCLEOTIDE SEQUENCE</scope>
</reference>
<protein>
    <submittedName>
        <fullName evidence="2">Uncharacterized protein</fullName>
    </submittedName>
</protein>
<evidence type="ECO:0000256" key="1">
    <source>
        <dbReference type="SAM" id="MobiDB-lite"/>
    </source>
</evidence>
<dbReference type="EMBL" id="UOGD01000404">
    <property type="protein sequence ID" value="VAX28169.1"/>
    <property type="molecule type" value="Genomic_DNA"/>
</dbReference>
<evidence type="ECO:0000313" key="2">
    <source>
        <dbReference type="EMBL" id="VAX28169.1"/>
    </source>
</evidence>
<sequence>EVAKFFGGQLETGSSDAAKVKKELPKLKAPKKVKLKANRKKPSREGC</sequence>
<feature type="non-terminal residue" evidence="2">
    <location>
        <position position="1"/>
    </location>
</feature>
<proteinExistence type="predicted"/>
<gene>
    <name evidence="2" type="ORF">MNBD_IGNAVI01-2975</name>
</gene>
<feature type="compositionally biased region" description="Basic residues" evidence="1">
    <location>
        <begin position="28"/>
        <end position="47"/>
    </location>
</feature>